<dbReference type="SFLD" id="SFLDG01067">
    <property type="entry name" value="SPASM/twitch_domain_containing"/>
    <property type="match status" value="1"/>
</dbReference>
<keyword evidence="1" id="KW-0949">S-adenosyl-L-methionine</keyword>
<dbReference type="PANTHER" id="PTHR11228:SF7">
    <property type="entry name" value="PQQA PEPTIDE CYCLASE"/>
    <property type="match status" value="1"/>
</dbReference>
<protein>
    <recommendedName>
        <fullName evidence="5">Radical SAM core domain-containing protein</fullName>
    </recommendedName>
</protein>
<accession>A0ABN3QKQ9</accession>
<sequence>MHDLIASPFLGDFVTKPGNANGIKITRSRYLELGQAVIFPDWLVNAAQRVWDIDLRQTPVTGRLLVRPENVYMFGKATYELNLGCNYDCEHCYLGLKTFEGLDWPDRERLLETIRDAGVLWLQLTGGEPIVDRLFAAVYAKAYELGMMIEVLANGSRLANPKMLDLLTAQRPSKLSISVYGATADSYDALTRRPGSFDKFMKGLSAASEAGLQMDLSLIITDRNAHEADQMRLMANEFGVRYREYGIWAIRATCWAPPTR</sequence>
<proteinExistence type="predicted"/>
<dbReference type="SUPFAM" id="SSF102114">
    <property type="entry name" value="Radical SAM enzymes"/>
    <property type="match status" value="1"/>
</dbReference>
<keyword evidence="3" id="KW-0408">Iron</keyword>
<dbReference type="EMBL" id="BAAATD010000014">
    <property type="protein sequence ID" value="GAA2629031.1"/>
    <property type="molecule type" value="Genomic_DNA"/>
</dbReference>
<organism evidence="6 7">
    <name type="scientific">Actinomadura fulvescens</name>
    <dbReference type="NCBI Taxonomy" id="46160"/>
    <lineage>
        <taxon>Bacteria</taxon>
        <taxon>Bacillati</taxon>
        <taxon>Actinomycetota</taxon>
        <taxon>Actinomycetes</taxon>
        <taxon>Streptosporangiales</taxon>
        <taxon>Thermomonosporaceae</taxon>
        <taxon>Actinomadura</taxon>
    </lineage>
</organism>
<keyword evidence="2" id="KW-0479">Metal-binding</keyword>
<dbReference type="InterPro" id="IPR050377">
    <property type="entry name" value="Radical_SAM_PqqE_MftC-like"/>
</dbReference>
<evidence type="ECO:0000256" key="3">
    <source>
        <dbReference type="ARBA" id="ARBA00023004"/>
    </source>
</evidence>
<dbReference type="Gene3D" id="3.20.20.70">
    <property type="entry name" value="Aldolase class I"/>
    <property type="match status" value="1"/>
</dbReference>
<dbReference type="CDD" id="cd01335">
    <property type="entry name" value="Radical_SAM"/>
    <property type="match status" value="1"/>
</dbReference>
<evidence type="ECO:0000313" key="6">
    <source>
        <dbReference type="EMBL" id="GAA2629031.1"/>
    </source>
</evidence>
<evidence type="ECO:0000313" key="7">
    <source>
        <dbReference type="Proteomes" id="UP001501509"/>
    </source>
</evidence>
<evidence type="ECO:0000256" key="4">
    <source>
        <dbReference type="ARBA" id="ARBA00023014"/>
    </source>
</evidence>
<feature type="domain" description="Radical SAM core" evidence="5">
    <location>
        <begin position="83"/>
        <end position="231"/>
    </location>
</feature>
<dbReference type="RefSeq" id="WP_344547540.1">
    <property type="nucleotide sequence ID" value="NZ_BAAATD010000014.1"/>
</dbReference>
<dbReference type="PANTHER" id="PTHR11228">
    <property type="entry name" value="RADICAL SAM DOMAIN PROTEIN"/>
    <property type="match status" value="1"/>
</dbReference>
<reference evidence="6 7" key="1">
    <citation type="journal article" date="2019" name="Int. J. Syst. Evol. Microbiol.">
        <title>The Global Catalogue of Microorganisms (GCM) 10K type strain sequencing project: providing services to taxonomists for standard genome sequencing and annotation.</title>
        <authorList>
            <consortium name="The Broad Institute Genomics Platform"/>
            <consortium name="The Broad Institute Genome Sequencing Center for Infectious Disease"/>
            <person name="Wu L."/>
            <person name="Ma J."/>
        </authorList>
    </citation>
    <scope>NUCLEOTIDE SEQUENCE [LARGE SCALE GENOMIC DNA]</scope>
    <source>
        <strain evidence="6 7">JCM 6833</strain>
    </source>
</reference>
<keyword evidence="4" id="KW-0411">Iron-sulfur</keyword>
<dbReference type="InterPro" id="IPR007197">
    <property type="entry name" value="rSAM"/>
</dbReference>
<keyword evidence="7" id="KW-1185">Reference proteome</keyword>
<dbReference type="InterPro" id="IPR013785">
    <property type="entry name" value="Aldolase_TIM"/>
</dbReference>
<evidence type="ECO:0000256" key="2">
    <source>
        <dbReference type="ARBA" id="ARBA00022723"/>
    </source>
</evidence>
<dbReference type="Proteomes" id="UP001501509">
    <property type="component" value="Unassembled WGS sequence"/>
</dbReference>
<comment type="caution">
    <text evidence="6">The sequence shown here is derived from an EMBL/GenBank/DDBJ whole genome shotgun (WGS) entry which is preliminary data.</text>
</comment>
<evidence type="ECO:0000259" key="5">
    <source>
        <dbReference type="Pfam" id="PF04055"/>
    </source>
</evidence>
<name>A0ABN3QKQ9_9ACTN</name>
<dbReference type="InterPro" id="IPR058240">
    <property type="entry name" value="rSAM_sf"/>
</dbReference>
<dbReference type="SFLD" id="SFLDS00029">
    <property type="entry name" value="Radical_SAM"/>
    <property type="match status" value="1"/>
</dbReference>
<gene>
    <name evidence="6" type="ORF">GCM10010411_78130</name>
</gene>
<evidence type="ECO:0000256" key="1">
    <source>
        <dbReference type="ARBA" id="ARBA00022691"/>
    </source>
</evidence>
<dbReference type="Pfam" id="PF04055">
    <property type="entry name" value="Radical_SAM"/>
    <property type="match status" value="1"/>
</dbReference>